<evidence type="ECO:0000313" key="7">
    <source>
        <dbReference type="EMBL" id="MDC2234612.1"/>
    </source>
</evidence>
<feature type="domain" description="HU" evidence="2">
    <location>
        <begin position="1"/>
        <end position="126"/>
    </location>
</feature>
<dbReference type="SUPFAM" id="SSF47729">
    <property type="entry name" value="IHF-like DNA-binding proteins"/>
    <property type="match status" value="1"/>
</dbReference>
<reference evidence="3 11" key="1">
    <citation type="submission" date="2015-09" db="EMBL/GenBank/DDBJ databases">
        <authorList>
            <consortium name="Pathogen Informatics"/>
        </authorList>
    </citation>
    <scope>NUCLEOTIDE SEQUENCE [LARGE SCALE GENOMIC DNA]</scope>
    <source>
        <strain evidence="3 11">2789STDY5834899</strain>
    </source>
</reference>
<dbReference type="Proteomes" id="UP001200544">
    <property type="component" value="Unassembled WGS sequence"/>
</dbReference>
<organism evidence="7 16">
    <name type="scientific">Bacteroides thetaiotaomicron</name>
    <dbReference type="NCBI Taxonomy" id="818"/>
    <lineage>
        <taxon>Bacteria</taxon>
        <taxon>Pseudomonadati</taxon>
        <taxon>Bacteroidota</taxon>
        <taxon>Bacteroidia</taxon>
        <taxon>Bacteroidales</taxon>
        <taxon>Bacteroidaceae</taxon>
        <taxon>Bacteroides</taxon>
    </lineage>
</organism>
<evidence type="ECO:0000313" key="9">
    <source>
        <dbReference type="EMBL" id="UYU67955.1"/>
    </source>
</evidence>
<dbReference type="EMBL" id="JAHYQA010000013">
    <property type="protein sequence ID" value="MCE9239374.1"/>
    <property type="molecule type" value="Genomic_DNA"/>
</dbReference>
<evidence type="ECO:0000313" key="15">
    <source>
        <dbReference type="Proteomes" id="UP001156218"/>
    </source>
</evidence>
<accession>C6IPB4</accession>
<evidence type="ECO:0000313" key="11">
    <source>
        <dbReference type="Proteomes" id="UP000095576"/>
    </source>
</evidence>
<reference evidence="7" key="6">
    <citation type="submission" date="2022-10" db="EMBL/GenBank/DDBJ databases">
        <title>Human gut microbiome strain richness.</title>
        <authorList>
            <person name="Chen-Liaw A."/>
        </authorList>
    </citation>
    <scope>NUCLEOTIDE SEQUENCE</scope>
    <source>
        <strain evidence="7">1001283st1_A3_1001283B150304_161114</strain>
    </source>
</reference>
<dbReference type="InterPro" id="IPR010992">
    <property type="entry name" value="IHF-like_DNA-bd_dom_sf"/>
</dbReference>
<gene>
    <name evidence="8" type="ORF">DW780_02510</name>
    <name evidence="3" type="ORF">ERS852511_02358</name>
    <name evidence="5" type="ORF">GAN59_08265</name>
    <name evidence="4" type="ORF">GAN75_12125</name>
    <name evidence="6" type="ORF">K0H07_19720</name>
    <name evidence="9" type="ORF">KQP68_06670</name>
    <name evidence="10" type="ORF">KQP74_14795</name>
    <name evidence="7" type="ORF">PO127_02465</name>
</gene>
<reference evidence="8 12" key="2">
    <citation type="submission" date="2018-08" db="EMBL/GenBank/DDBJ databases">
        <title>A genome reference for cultivated species of the human gut microbiota.</title>
        <authorList>
            <person name="Zou Y."/>
            <person name="Xue W."/>
            <person name="Luo G."/>
        </authorList>
    </citation>
    <scope>NUCLEOTIDE SEQUENCE [LARGE SCALE GENOMIC DNA]</scope>
    <source>
        <strain evidence="8 12">AM30-26</strain>
    </source>
</reference>
<dbReference type="GO" id="GO:0003677">
    <property type="term" value="F:DNA binding"/>
    <property type="evidence" value="ECO:0007669"/>
    <property type="project" value="UniProtKB-KW"/>
</dbReference>
<evidence type="ECO:0000313" key="12">
    <source>
        <dbReference type="Proteomes" id="UP000284785"/>
    </source>
</evidence>
<dbReference type="Proteomes" id="UP000436825">
    <property type="component" value="Unassembled WGS sequence"/>
</dbReference>
<protein>
    <submittedName>
        <fullName evidence="3 7">DNA-binding protein</fullName>
    </submittedName>
</protein>
<evidence type="ECO:0000313" key="4">
    <source>
        <dbReference type="EMBL" id="KAB4456058.1"/>
    </source>
</evidence>
<dbReference type="AlphaFoldDB" id="A0A0P0FTP5"/>
<dbReference type="EMBL" id="CP083680">
    <property type="protein sequence ID" value="UYU67955.1"/>
    <property type="molecule type" value="Genomic_DNA"/>
</dbReference>
<evidence type="ECO:0000313" key="14">
    <source>
        <dbReference type="Proteomes" id="UP000488521"/>
    </source>
</evidence>
<dbReference type="KEGG" id="btho:Btheta7330_04675"/>
<proteinExistence type="predicted"/>
<dbReference type="Proteomes" id="UP001217776">
    <property type="component" value="Unassembled WGS sequence"/>
</dbReference>
<dbReference type="EMBL" id="JAQNVG010000003">
    <property type="protein sequence ID" value="MDC2234612.1"/>
    <property type="molecule type" value="Genomic_DNA"/>
</dbReference>
<dbReference type="Proteomes" id="UP001162960">
    <property type="component" value="Chromosome"/>
</dbReference>
<dbReference type="EMBL" id="WCRS01000004">
    <property type="protein sequence ID" value="KAB4475453.1"/>
    <property type="molecule type" value="Genomic_DNA"/>
</dbReference>
<reference evidence="9 15" key="4">
    <citation type="submission" date="2021-06" db="EMBL/GenBank/DDBJ databases">
        <title>Interrogation of the integrated mobile genetic elements in gut-associated Bacteroides with a consensus prediction approach.</title>
        <authorList>
            <person name="Campbell D.E."/>
            <person name="Leigh J.R."/>
            <person name="Kim T."/>
            <person name="England W."/>
            <person name="Whitaker R.J."/>
            <person name="Degnan P.H."/>
        </authorList>
    </citation>
    <scope>NUCLEOTIDE SEQUENCE</scope>
    <source>
        <strain evidence="10">VPI-3443</strain>
        <strain evidence="9 15">WAL8669</strain>
    </source>
</reference>
<name>A0A0P0FTP5_BACT4</name>
<evidence type="ECO:0000256" key="1">
    <source>
        <dbReference type="ARBA" id="ARBA00023125"/>
    </source>
</evidence>
<dbReference type="Proteomes" id="UP000095576">
    <property type="component" value="Unassembled WGS sequence"/>
</dbReference>
<evidence type="ECO:0000313" key="16">
    <source>
        <dbReference type="Proteomes" id="UP001217776"/>
    </source>
</evidence>
<dbReference type="Proteomes" id="UP000488521">
    <property type="component" value="Unassembled WGS sequence"/>
</dbReference>
<dbReference type="Proteomes" id="UP001156218">
    <property type="component" value="Chromosome"/>
</dbReference>
<reference evidence="13 14" key="3">
    <citation type="journal article" date="2019" name="Nat. Med.">
        <title>A library of human gut bacterial isolates paired with longitudinal multiomics data enables mechanistic microbiome research.</title>
        <authorList>
            <person name="Poyet M."/>
            <person name="Groussin M."/>
            <person name="Gibbons S.M."/>
            <person name="Avila-Pacheco J."/>
            <person name="Jiang X."/>
            <person name="Kearney S.M."/>
            <person name="Perrotta A.R."/>
            <person name="Berdy B."/>
            <person name="Zhao S."/>
            <person name="Lieberman T.D."/>
            <person name="Swanson P.K."/>
            <person name="Smith M."/>
            <person name="Roesemann S."/>
            <person name="Alexander J.E."/>
            <person name="Rich S.A."/>
            <person name="Livny J."/>
            <person name="Vlamakis H."/>
            <person name="Clish C."/>
            <person name="Bullock K."/>
            <person name="Deik A."/>
            <person name="Scott J."/>
            <person name="Pierce K.A."/>
            <person name="Xavier R.J."/>
            <person name="Alm E.J."/>
        </authorList>
    </citation>
    <scope>NUCLEOTIDE SEQUENCE [LARGE SCALE GENOMIC DNA]</scope>
    <source>
        <strain evidence="5 14">BIOML-A156</strain>
        <strain evidence="4 13">BIOML-A160</strain>
    </source>
</reference>
<dbReference type="Proteomes" id="UP000284785">
    <property type="component" value="Unassembled WGS sequence"/>
</dbReference>
<evidence type="ECO:0000313" key="10">
    <source>
        <dbReference type="EMBL" id="UYU89219.1"/>
    </source>
</evidence>
<dbReference type="EMBL" id="WCRW01000007">
    <property type="protein sequence ID" value="KAB4456058.1"/>
    <property type="molecule type" value="Genomic_DNA"/>
</dbReference>
<evidence type="ECO:0000313" key="5">
    <source>
        <dbReference type="EMBL" id="KAB4475453.1"/>
    </source>
</evidence>
<dbReference type="InterPro" id="IPR005902">
    <property type="entry name" value="HU_DNA-bd_put"/>
</dbReference>
<dbReference type="PATRIC" id="fig|818.23.peg.4812"/>
<sequence>MAIPYVVRKKADLTSGERKELWYGVPSKIQDRGGVQNKELAQVVELRGGFHRGQVEGILVEVADAIRYLLSMGQSVTIDGLGTFQTALTSPGFERPEQVTPGQVSVSRVYFVANSALRDRMKKTKCMRIPFKYYMPESMLTKEMKKADQEQEQTEE</sequence>
<dbReference type="EMBL" id="QSJP01000002">
    <property type="protein sequence ID" value="RHD90854.1"/>
    <property type="molecule type" value="Genomic_DNA"/>
</dbReference>
<evidence type="ECO:0000313" key="8">
    <source>
        <dbReference type="EMBL" id="RHD90854.1"/>
    </source>
</evidence>
<evidence type="ECO:0000313" key="6">
    <source>
        <dbReference type="EMBL" id="MCE9239374.1"/>
    </source>
</evidence>
<dbReference type="Pfam" id="PF18291">
    <property type="entry name" value="HU-HIG"/>
    <property type="match status" value="1"/>
</dbReference>
<reference evidence="6" key="5">
    <citation type="submission" date="2021-07" db="EMBL/GenBank/DDBJ databases">
        <title>Comparative genomics of Bacteroides fragilis group isolates reveals species-dependent resistance mechanisms and validates clinical tools for resistance prediction.</title>
        <authorList>
            <person name="Wallace M.J."/>
            <person name="Jean S."/>
            <person name="Wallace M.A."/>
            <person name="Carey-Ann B.D."/>
            <person name="Dantas G."/>
        </authorList>
    </citation>
    <scope>NUCLEOTIDE SEQUENCE</scope>
    <source>
        <strain evidence="6">BJH_160</strain>
    </source>
</reference>
<dbReference type="NCBIfam" id="TIGR01201">
    <property type="entry name" value="HU_rel"/>
    <property type="match status" value="1"/>
</dbReference>
<dbReference type="RefSeq" id="WP_008762558.1">
    <property type="nucleotide sequence ID" value="NZ_BAABXH010000002.1"/>
</dbReference>
<dbReference type="InterPro" id="IPR041607">
    <property type="entry name" value="HU-HIG"/>
</dbReference>
<dbReference type="EMBL" id="CP083685">
    <property type="protein sequence ID" value="UYU89219.1"/>
    <property type="molecule type" value="Genomic_DNA"/>
</dbReference>
<evidence type="ECO:0000259" key="2">
    <source>
        <dbReference type="Pfam" id="PF18291"/>
    </source>
</evidence>
<evidence type="ECO:0000313" key="3">
    <source>
        <dbReference type="EMBL" id="CUP51949.1"/>
    </source>
</evidence>
<evidence type="ECO:0000313" key="13">
    <source>
        <dbReference type="Proteomes" id="UP000436825"/>
    </source>
</evidence>
<accession>A0A0P0FTP5</accession>
<dbReference type="EMBL" id="CZAP01000007">
    <property type="protein sequence ID" value="CUP51949.1"/>
    <property type="molecule type" value="Genomic_DNA"/>
</dbReference>
<keyword evidence="1 7" id="KW-0238">DNA-binding</keyword>